<keyword evidence="3" id="KW-1185">Reference proteome</keyword>
<dbReference type="EMBL" id="UYYA01003841">
    <property type="protein sequence ID" value="VDM56570.1"/>
    <property type="molecule type" value="Genomic_DNA"/>
</dbReference>
<evidence type="ECO:0000313" key="2">
    <source>
        <dbReference type="EMBL" id="VDM56570.1"/>
    </source>
</evidence>
<reference evidence="4" key="1">
    <citation type="submission" date="2017-02" db="UniProtKB">
        <authorList>
            <consortium name="WormBaseParasite"/>
        </authorList>
    </citation>
    <scope>IDENTIFICATION</scope>
</reference>
<feature type="compositionally biased region" description="Polar residues" evidence="1">
    <location>
        <begin position="1"/>
        <end position="11"/>
    </location>
</feature>
<evidence type="ECO:0000256" key="1">
    <source>
        <dbReference type="SAM" id="MobiDB-lite"/>
    </source>
</evidence>
<dbReference type="WBParaSite" id="ACOC_0000498401-mRNA-1">
    <property type="protein sequence ID" value="ACOC_0000498401-mRNA-1"/>
    <property type="gene ID" value="ACOC_0000498401"/>
</dbReference>
<organism evidence="4">
    <name type="scientific">Angiostrongylus costaricensis</name>
    <name type="common">Nematode worm</name>
    <dbReference type="NCBI Taxonomy" id="334426"/>
    <lineage>
        <taxon>Eukaryota</taxon>
        <taxon>Metazoa</taxon>
        <taxon>Ecdysozoa</taxon>
        <taxon>Nematoda</taxon>
        <taxon>Chromadorea</taxon>
        <taxon>Rhabditida</taxon>
        <taxon>Rhabditina</taxon>
        <taxon>Rhabditomorpha</taxon>
        <taxon>Strongyloidea</taxon>
        <taxon>Metastrongylidae</taxon>
        <taxon>Angiostrongylus</taxon>
    </lineage>
</organism>
<gene>
    <name evidence="2" type="ORF">ACOC_LOCUS4985</name>
</gene>
<accession>A0A0R3PK93</accession>
<proteinExistence type="predicted"/>
<feature type="region of interest" description="Disordered" evidence="1">
    <location>
        <begin position="1"/>
        <end position="43"/>
    </location>
</feature>
<dbReference type="Proteomes" id="UP000267027">
    <property type="component" value="Unassembled WGS sequence"/>
</dbReference>
<dbReference type="AlphaFoldDB" id="A0A0R3PK93"/>
<evidence type="ECO:0000313" key="4">
    <source>
        <dbReference type="WBParaSite" id="ACOC_0000498401-mRNA-1"/>
    </source>
</evidence>
<name>A0A0R3PK93_ANGCS</name>
<sequence>METNSPVSSSSRVRKNQKTDCSRRKRSCQTRKMNSKMNLPGGKIREDEFADKDDHAMAMYFYSIHSLSDGKVSGNRRRRKKKEELTFEFRIRLRPIQKHENFASVREGEREVKI</sequence>
<evidence type="ECO:0000313" key="3">
    <source>
        <dbReference type="Proteomes" id="UP000267027"/>
    </source>
</evidence>
<protein>
    <submittedName>
        <fullName evidence="4">Kinesin motor domain-containing protein</fullName>
    </submittedName>
</protein>
<reference evidence="2 3" key="2">
    <citation type="submission" date="2018-11" db="EMBL/GenBank/DDBJ databases">
        <authorList>
            <consortium name="Pathogen Informatics"/>
        </authorList>
    </citation>
    <scope>NUCLEOTIDE SEQUENCE [LARGE SCALE GENOMIC DNA]</scope>
    <source>
        <strain evidence="2 3">Costa Rica</strain>
    </source>
</reference>